<evidence type="ECO:0000256" key="1">
    <source>
        <dbReference type="ARBA" id="ARBA00007521"/>
    </source>
</evidence>
<proteinExistence type="inferred from homology"/>
<dbReference type="Gene3D" id="2.30.30.110">
    <property type="match status" value="1"/>
</dbReference>
<sequence length="167" mass="18540">MTTTSGWTRVRRALRDAVAGLTGTSRTRSPAPATRSDPRGSVRPEYAPHLDGDADPGEIVWAWVPYEEDPSKGKDRPVLVIGRDGATLRGLMLTSKDHSRDAAQEARYGRVWMDIGTGAWDSRRRPSEVRLDRVLTLDASAVRREGAIVERSLFDRVAAELRRTQST</sequence>
<dbReference type="InterPro" id="IPR003477">
    <property type="entry name" value="PemK-like"/>
</dbReference>
<evidence type="ECO:0000256" key="2">
    <source>
        <dbReference type="ARBA" id="ARBA00022649"/>
    </source>
</evidence>
<dbReference type="InterPro" id="IPR011067">
    <property type="entry name" value="Plasmid_toxin/cell-grow_inhib"/>
</dbReference>
<gene>
    <name evidence="4" type="ORF">HP550_05595</name>
</gene>
<keyword evidence="2" id="KW-1277">Toxin-antitoxin system</keyword>
<feature type="region of interest" description="Disordered" evidence="3">
    <location>
        <begin position="18"/>
        <end position="53"/>
    </location>
</feature>
<name>A0A7Y5ZYY6_9CELL</name>
<dbReference type="AlphaFoldDB" id="A0A7Y5ZYY6"/>
<dbReference type="Pfam" id="PF02452">
    <property type="entry name" value="PemK_toxin"/>
    <property type="match status" value="1"/>
</dbReference>
<dbReference type="SUPFAM" id="SSF50118">
    <property type="entry name" value="Cell growth inhibitor/plasmid maintenance toxic component"/>
    <property type="match status" value="1"/>
</dbReference>
<dbReference type="RefSeq" id="WP_175346604.1">
    <property type="nucleotide sequence ID" value="NZ_JABMCI010000054.1"/>
</dbReference>
<protein>
    <submittedName>
        <fullName evidence="4">Type II toxin-antitoxin system PemK/MazF family toxin</fullName>
    </submittedName>
</protein>
<dbReference type="EMBL" id="JABMCI010000054">
    <property type="protein sequence ID" value="NUU16721.1"/>
    <property type="molecule type" value="Genomic_DNA"/>
</dbReference>
<accession>A0A7Y5ZYY6</accession>
<dbReference type="GO" id="GO:0003677">
    <property type="term" value="F:DNA binding"/>
    <property type="evidence" value="ECO:0007669"/>
    <property type="project" value="InterPro"/>
</dbReference>
<evidence type="ECO:0000313" key="5">
    <source>
        <dbReference type="Proteomes" id="UP000565724"/>
    </source>
</evidence>
<organism evidence="4 5">
    <name type="scientific">Cellulomonas humilata</name>
    <dbReference type="NCBI Taxonomy" id="144055"/>
    <lineage>
        <taxon>Bacteria</taxon>
        <taxon>Bacillati</taxon>
        <taxon>Actinomycetota</taxon>
        <taxon>Actinomycetes</taxon>
        <taxon>Micrococcales</taxon>
        <taxon>Cellulomonadaceae</taxon>
        <taxon>Cellulomonas</taxon>
    </lineage>
</organism>
<comment type="caution">
    <text evidence="4">The sequence shown here is derived from an EMBL/GenBank/DDBJ whole genome shotgun (WGS) entry which is preliminary data.</text>
</comment>
<reference evidence="4 5" key="1">
    <citation type="submission" date="2020-05" db="EMBL/GenBank/DDBJ databases">
        <title>Genome Sequencing of Type Strains.</title>
        <authorList>
            <person name="Lemaire J.F."/>
            <person name="Inderbitzin P."/>
            <person name="Gregorio O.A."/>
            <person name="Collins S.B."/>
            <person name="Wespe N."/>
            <person name="Knight-Connoni V."/>
        </authorList>
    </citation>
    <scope>NUCLEOTIDE SEQUENCE [LARGE SCALE GENOMIC DNA]</scope>
    <source>
        <strain evidence="4 5">ATCC 25174</strain>
    </source>
</reference>
<comment type="similarity">
    <text evidence="1">Belongs to the PemK/MazF family.</text>
</comment>
<dbReference type="Proteomes" id="UP000565724">
    <property type="component" value="Unassembled WGS sequence"/>
</dbReference>
<keyword evidence="5" id="KW-1185">Reference proteome</keyword>
<evidence type="ECO:0000256" key="3">
    <source>
        <dbReference type="SAM" id="MobiDB-lite"/>
    </source>
</evidence>
<evidence type="ECO:0000313" key="4">
    <source>
        <dbReference type="EMBL" id="NUU16721.1"/>
    </source>
</evidence>
<feature type="compositionally biased region" description="Basic and acidic residues" evidence="3">
    <location>
        <begin position="36"/>
        <end position="52"/>
    </location>
</feature>